<dbReference type="PANTHER" id="PTHR11567:SF25">
    <property type="entry name" value="PROTEIN FRA10AC1"/>
    <property type="match status" value="1"/>
</dbReference>
<dbReference type="GO" id="GO:0016791">
    <property type="term" value="F:phosphatase activity"/>
    <property type="evidence" value="ECO:0007669"/>
    <property type="project" value="TreeGrafter"/>
</dbReference>
<evidence type="ECO:0000313" key="3">
    <source>
        <dbReference type="Proteomes" id="UP000015104"/>
    </source>
</evidence>
<dbReference type="Proteomes" id="UP000015104">
    <property type="component" value="Unassembled WGS sequence"/>
</dbReference>
<reference evidence="3" key="1">
    <citation type="submission" date="2011-08" db="EMBL/GenBank/DDBJ databases">
        <authorList>
            <person name="Rombauts S."/>
        </authorList>
    </citation>
    <scope>NUCLEOTIDE SEQUENCE</scope>
    <source>
        <strain evidence="3">London</strain>
    </source>
</reference>
<dbReference type="AlphaFoldDB" id="T1KKI1"/>
<evidence type="ECO:0008006" key="4">
    <source>
        <dbReference type="Google" id="ProtNLM"/>
    </source>
</evidence>
<dbReference type="OMA" id="GCEESSH"/>
<dbReference type="HOGENOM" id="CLU_061714_0_0_1"/>
<gene>
    <name evidence="2" type="primary">107365003</name>
</gene>
<feature type="region of interest" description="Disordered" evidence="1">
    <location>
        <begin position="1"/>
        <end position="27"/>
    </location>
</feature>
<evidence type="ECO:0000256" key="1">
    <source>
        <dbReference type="SAM" id="MobiDB-lite"/>
    </source>
</evidence>
<keyword evidence="3" id="KW-1185">Reference proteome</keyword>
<evidence type="ECO:0000313" key="2">
    <source>
        <dbReference type="EnsemblMetazoa" id="tetur13g03810.1"/>
    </source>
</evidence>
<sequence length="271" mass="31721">MDNKRKVEDDDAHSTKSKKTEIGAPQDCVKKPPLEAYTKHMMLIKQYLSDKKGEVQKPKSRTSKVVTDLDVLKANHKFLWDDEDQTDTWEKRVARKYYDKLFKEYCIADLKRYKENKIALRWRIEKEVIDGKGQFICADVSCTAKDLLKSWEVNFAYIEHGEKKNALVKIRLCPDCSYKLNYHHKRKEIKKNRKDGKNKSTYKQETDIDSDASDMVGPSNSSTNKEFNPVTVKEEKDEDLVCIWSSNQPQPNTEPESIETEMDEYLSELFM</sequence>
<organism evidence="2 3">
    <name type="scientific">Tetranychus urticae</name>
    <name type="common">Two-spotted spider mite</name>
    <dbReference type="NCBI Taxonomy" id="32264"/>
    <lineage>
        <taxon>Eukaryota</taxon>
        <taxon>Metazoa</taxon>
        <taxon>Ecdysozoa</taxon>
        <taxon>Arthropoda</taxon>
        <taxon>Chelicerata</taxon>
        <taxon>Arachnida</taxon>
        <taxon>Acari</taxon>
        <taxon>Acariformes</taxon>
        <taxon>Trombidiformes</taxon>
        <taxon>Prostigmata</taxon>
        <taxon>Eleutherengona</taxon>
        <taxon>Raphignathae</taxon>
        <taxon>Tetranychoidea</taxon>
        <taxon>Tetranychidae</taxon>
        <taxon>Tetranychus</taxon>
    </lineage>
</organism>
<reference evidence="2" key="2">
    <citation type="submission" date="2015-06" db="UniProtKB">
        <authorList>
            <consortium name="EnsemblMetazoa"/>
        </authorList>
    </citation>
    <scope>IDENTIFICATION</scope>
</reference>
<feature type="compositionally biased region" description="Basic and acidic residues" evidence="1">
    <location>
        <begin position="1"/>
        <end position="21"/>
    </location>
</feature>
<protein>
    <recommendedName>
        <fullName evidence="4">Protein FRA10AC1 homolog</fullName>
    </recommendedName>
</protein>
<name>T1KKI1_TETUR</name>
<dbReference type="STRING" id="32264.T1KKI1"/>
<proteinExistence type="predicted"/>
<dbReference type="KEGG" id="tut:107365003"/>
<feature type="region of interest" description="Disordered" evidence="1">
    <location>
        <begin position="189"/>
        <end position="234"/>
    </location>
</feature>
<dbReference type="EMBL" id="CAEY01000176">
    <property type="status" value="NOT_ANNOTATED_CDS"/>
    <property type="molecule type" value="Genomic_DNA"/>
</dbReference>
<dbReference type="OrthoDB" id="197967at2759"/>
<dbReference type="Pfam" id="PF09725">
    <property type="entry name" value="Fra10Ac1"/>
    <property type="match status" value="1"/>
</dbReference>
<feature type="compositionally biased region" description="Basic and acidic residues" evidence="1">
    <location>
        <begin position="195"/>
        <end position="206"/>
    </location>
</feature>
<dbReference type="PANTHER" id="PTHR11567">
    <property type="entry name" value="ACID PHOSPHATASE-RELATED"/>
    <property type="match status" value="1"/>
</dbReference>
<dbReference type="InterPro" id="IPR050645">
    <property type="entry name" value="Histidine_acid_phosphatase"/>
</dbReference>
<dbReference type="eggNOG" id="KOG1297">
    <property type="taxonomic scope" value="Eukaryota"/>
</dbReference>
<dbReference type="InterPro" id="IPR019129">
    <property type="entry name" value="Folate-sensitive_fs_Fra10Ac1"/>
</dbReference>
<accession>T1KKI1</accession>
<dbReference type="EnsemblMetazoa" id="tetur13g03810.1">
    <property type="protein sequence ID" value="tetur13g03810.1"/>
    <property type="gene ID" value="tetur13g03810"/>
</dbReference>